<sequence>MDVTEENMTPTEMLEKITELDYAQSQQRDLNAKMRQLLDVADDDIAVLRSENANLRKQVKALEKNISEAQKVEAEPCSSLLADDINAKRCSEQKIQKLEKEYTTIKEHNKKLTTELKSLQQERDQDKIGLSRFKVSLQTLERSMGEAQLELLKRDEVIHQDLRLTNQKLSEQLENRLDEASL</sequence>
<dbReference type="EMBL" id="VHII01000010">
    <property type="protein sequence ID" value="KAF1384815.1"/>
    <property type="molecule type" value="Genomic_DNA"/>
</dbReference>
<evidence type="ECO:0000256" key="1">
    <source>
        <dbReference type="SAM" id="Coils"/>
    </source>
</evidence>
<dbReference type="AlphaFoldDB" id="A0A6A5F3K0"/>
<keyword evidence="3" id="KW-1185">Reference proteome</keyword>
<comment type="caution">
    <text evidence="2">The sequence shown here is derived from an EMBL/GenBank/DDBJ whole genome shotgun (WGS) entry which is preliminary data.</text>
</comment>
<organism evidence="2 3">
    <name type="scientific">Perca fluviatilis</name>
    <name type="common">European perch</name>
    <dbReference type="NCBI Taxonomy" id="8168"/>
    <lineage>
        <taxon>Eukaryota</taxon>
        <taxon>Metazoa</taxon>
        <taxon>Chordata</taxon>
        <taxon>Craniata</taxon>
        <taxon>Vertebrata</taxon>
        <taxon>Euteleostomi</taxon>
        <taxon>Actinopterygii</taxon>
        <taxon>Neopterygii</taxon>
        <taxon>Teleostei</taxon>
        <taxon>Neoteleostei</taxon>
        <taxon>Acanthomorphata</taxon>
        <taxon>Eupercaria</taxon>
        <taxon>Perciformes</taxon>
        <taxon>Percoidei</taxon>
        <taxon>Percidae</taxon>
        <taxon>Percinae</taxon>
        <taxon>Perca</taxon>
    </lineage>
</organism>
<feature type="coiled-coil region" evidence="1">
    <location>
        <begin position="38"/>
        <end position="122"/>
    </location>
</feature>
<protein>
    <submittedName>
        <fullName evidence="2">Uncharacterized protein</fullName>
    </submittedName>
</protein>
<name>A0A6A5F3K0_PERFL</name>
<proteinExistence type="predicted"/>
<evidence type="ECO:0000313" key="2">
    <source>
        <dbReference type="EMBL" id="KAF1384815.1"/>
    </source>
</evidence>
<evidence type="ECO:0000313" key="3">
    <source>
        <dbReference type="Proteomes" id="UP000465112"/>
    </source>
</evidence>
<gene>
    <name evidence="2" type="ORF">PFLUV_G00124070</name>
</gene>
<keyword evidence="1" id="KW-0175">Coiled coil</keyword>
<accession>A0A6A5F3K0</accession>
<reference evidence="2 3" key="1">
    <citation type="submission" date="2019-06" db="EMBL/GenBank/DDBJ databases">
        <title>A chromosome-scale genome assembly of the European perch, Perca fluviatilis.</title>
        <authorList>
            <person name="Roques C."/>
            <person name="Zahm M."/>
            <person name="Cabau C."/>
            <person name="Klopp C."/>
            <person name="Bouchez O."/>
            <person name="Donnadieu C."/>
            <person name="Kuhl H."/>
            <person name="Gislard M."/>
            <person name="Guendouz S."/>
            <person name="Journot L."/>
            <person name="Haffray P."/>
            <person name="Bestin A."/>
            <person name="Morvezen R."/>
            <person name="Feron R."/>
            <person name="Wen M."/>
            <person name="Jouanno E."/>
            <person name="Herpin A."/>
            <person name="Schartl M."/>
            <person name="Postlethwait J."/>
            <person name="Schaerlinger B."/>
            <person name="Chardard D."/>
            <person name="Lecocq T."/>
            <person name="Poncet C."/>
            <person name="Jaffrelo L."/>
            <person name="Lampietro C."/>
            <person name="Guiguen Y."/>
        </authorList>
    </citation>
    <scope>NUCLEOTIDE SEQUENCE [LARGE SCALE GENOMIC DNA]</scope>
    <source>
        <tissue evidence="2">Blood</tissue>
    </source>
</reference>
<dbReference type="Proteomes" id="UP000465112">
    <property type="component" value="Chromosome 10"/>
</dbReference>